<name>A0A3E2N4Q7_9FIRM</name>
<reference evidence="2 3" key="1">
    <citation type="submission" date="2018-07" db="EMBL/GenBank/DDBJ databases">
        <title>New species, Clostridium PI-S10-A1B.</title>
        <authorList>
            <person name="Krishna G."/>
            <person name="Summeta K."/>
            <person name="Shikha S."/>
            <person name="Prabhu P.B."/>
            <person name="Suresh K."/>
        </authorList>
    </citation>
    <scope>NUCLEOTIDE SEQUENCE [LARGE SCALE GENOMIC DNA]</scope>
    <source>
        <strain evidence="2 3">PI-S10-A1B</strain>
    </source>
</reference>
<organism evidence="2 3">
    <name type="scientific">Lacrimispora amygdalina</name>
    <dbReference type="NCBI Taxonomy" id="253257"/>
    <lineage>
        <taxon>Bacteria</taxon>
        <taxon>Bacillati</taxon>
        <taxon>Bacillota</taxon>
        <taxon>Clostridia</taxon>
        <taxon>Lachnospirales</taxon>
        <taxon>Lachnospiraceae</taxon>
        <taxon>Lacrimispora</taxon>
    </lineage>
</organism>
<protein>
    <submittedName>
        <fullName evidence="2">Uncharacterized protein</fullName>
    </submittedName>
</protein>
<evidence type="ECO:0000313" key="4">
    <source>
        <dbReference type="Proteomes" id="UP001419084"/>
    </source>
</evidence>
<proteinExistence type="predicted"/>
<dbReference type="EMBL" id="QOHO01000113">
    <property type="protein sequence ID" value="RFZ75881.1"/>
    <property type="molecule type" value="Genomic_DNA"/>
</dbReference>
<keyword evidence="4" id="KW-1185">Reference proteome</keyword>
<dbReference type="Proteomes" id="UP000260680">
    <property type="component" value="Unassembled WGS sequence"/>
</dbReference>
<comment type="caution">
    <text evidence="2">The sequence shown here is derived from an EMBL/GenBank/DDBJ whole genome shotgun (WGS) entry which is preliminary data.</text>
</comment>
<gene>
    <name evidence="2" type="ORF">DS742_26645</name>
    <name evidence="1" type="ORF">LAD12857_47930</name>
</gene>
<dbReference type="Proteomes" id="UP001419084">
    <property type="component" value="Unassembled WGS sequence"/>
</dbReference>
<evidence type="ECO:0000313" key="3">
    <source>
        <dbReference type="Proteomes" id="UP000260680"/>
    </source>
</evidence>
<sequence>MEKEKRKNKLKKLILLVFSVLVMTTGIIGTSTEVQAAGTTYDLGQGWTMRLDTPGMDSKPYYHIHFYYKKAPKYCLRLDTLQPCDGYKSNPVPNWAMKEAKNKVGSKWGSAISPSTISWGKSLATAGCVLLVIVATICPFDGPVGDSVAWGLLLGVV</sequence>
<dbReference type="OrthoDB" id="41445at2"/>
<dbReference type="RefSeq" id="WP_117419943.1">
    <property type="nucleotide sequence ID" value="NZ_BRPJ01000100.1"/>
</dbReference>
<reference evidence="1 4" key="2">
    <citation type="journal article" date="2024" name="Int. J. Syst. Evol. Microbiol.">
        <title>Lacrimispora brassicae sp. nov. isolated from fermented cabbage, and proposal of Clostridium indicum Gundawar et al. 2019 and Clostridium methoxybenzovorans Mechichi et al. 1999 as heterotypic synonyms of Lacrimispora amygdalina (Parshina et al. 2003) Haas and Blanchard 2020 and Lacrimispora indolis (McClung and McCoy 1957) Haas and Blanchard 2020, respectively.</title>
        <authorList>
            <person name="Kobayashi H."/>
            <person name="Tanizawa Y."/>
            <person name="Sakamoto M."/>
            <person name="Ohkuma M."/>
            <person name="Tohno M."/>
        </authorList>
    </citation>
    <scope>NUCLEOTIDE SEQUENCE [LARGE SCALE GENOMIC DNA]</scope>
    <source>
        <strain evidence="1 4">DSM 12857</strain>
    </source>
</reference>
<dbReference type="EMBL" id="BRPJ01000100">
    <property type="protein sequence ID" value="GLB32870.1"/>
    <property type="molecule type" value="Genomic_DNA"/>
</dbReference>
<accession>A0A3E2N4Q7</accession>
<dbReference type="AlphaFoldDB" id="A0A3E2N4Q7"/>
<evidence type="ECO:0000313" key="2">
    <source>
        <dbReference type="EMBL" id="RFZ75881.1"/>
    </source>
</evidence>
<evidence type="ECO:0000313" key="1">
    <source>
        <dbReference type="EMBL" id="GLB32870.1"/>
    </source>
</evidence>